<proteinExistence type="predicted"/>
<keyword evidence="3" id="KW-0804">Transcription</keyword>
<dbReference type="Gene3D" id="1.10.10.60">
    <property type="entry name" value="Homeodomain-like"/>
    <property type="match status" value="1"/>
</dbReference>
<accession>A0ABX7BNW7</accession>
<dbReference type="InterPro" id="IPR001647">
    <property type="entry name" value="HTH_TetR"/>
</dbReference>
<dbReference type="EMBL" id="CP067977">
    <property type="protein sequence ID" value="QQQ19280.1"/>
    <property type="molecule type" value="Genomic_DNA"/>
</dbReference>
<evidence type="ECO:0000256" key="1">
    <source>
        <dbReference type="ARBA" id="ARBA00023015"/>
    </source>
</evidence>
<evidence type="ECO:0000256" key="3">
    <source>
        <dbReference type="ARBA" id="ARBA00023163"/>
    </source>
</evidence>
<organism evidence="6 7">
    <name type="scientific">Brevundimonas vitisensis</name>
    <dbReference type="NCBI Taxonomy" id="2800818"/>
    <lineage>
        <taxon>Bacteria</taxon>
        <taxon>Pseudomonadati</taxon>
        <taxon>Pseudomonadota</taxon>
        <taxon>Alphaproteobacteria</taxon>
        <taxon>Caulobacterales</taxon>
        <taxon>Caulobacteraceae</taxon>
        <taxon>Brevundimonas</taxon>
    </lineage>
</organism>
<dbReference type="InterPro" id="IPR009057">
    <property type="entry name" value="Homeodomain-like_sf"/>
</dbReference>
<protein>
    <submittedName>
        <fullName evidence="6">TetR/AcrR family transcriptional regulator</fullName>
    </submittedName>
</protein>
<keyword evidence="7" id="KW-1185">Reference proteome</keyword>
<evidence type="ECO:0000256" key="4">
    <source>
        <dbReference type="PROSITE-ProRule" id="PRU00335"/>
    </source>
</evidence>
<evidence type="ECO:0000313" key="7">
    <source>
        <dbReference type="Proteomes" id="UP000595448"/>
    </source>
</evidence>
<keyword evidence="1" id="KW-0805">Transcription regulation</keyword>
<feature type="domain" description="HTH tetR-type" evidence="5">
    <location>
        <begin position="16"/>
        <end position="76"/>
    </location>
</feature>
<dbReference type="PROSITE" id="PS50977">
    <property type="entry name" value="HTH_TETR_2"/>
    <property type="match status" value="1"/>
</dbReference>
<gene>
    <name evidence="6" type="ORF">JIP62_03980</name>
</gene>
<evidence type="ECO:0000256" key="2">
    <source>
        <dbReference type="ARBA" id="ARBA00023125"/>
    </source>
</evidence>
<dbReference type="Pfam" id="PF19352">
    <property type="entry name" value="TetR_C_38"/>
    <property type="match status" value="1"/>
</dbReference>
<dbReference type="Gene3D" id="1.10.357.10">
    <property type="entry name" value="Tetracycline Repressor, domain 2"/>
    <property type="match status" value="1"/>
</dbReference>
<name>A0ABX7BNW7_9CAUL</name>
<evidence type="ECO:0000313" key="6">
    <source>
        <dbReference type="EMBL" id="QQQ19280.1"/>
    </source>
</evidence>
<dbReference type="InterPro" id="IPR011075">
    <property type="entry name" value="TetR_C"/>
</dbReference>
<dbReference type="SUPFAM" id="SSF46689">
    <property type="entry name" value="Homeodomain-like"/>
    <property type="match status" value="1"/>
</dbReference>
<keyword evidence="2 4" id="KW-0238">DNA-binding</keyword>
<sequence>MPLTNKLGHRIGARGERTRRALLDAVRTLLETRHLGEIRVADVATAAGLSPTNFYTYFKTVSEAVLALCDEAAQEAQSLAAHIDGDWSSERAFGTARGLIVDVLALWERHGPVLRIEHELADKGEVPFAESRIRRLRRLHLALERRIAQAHAQGYHPAGLNPRLASYETASLIESVAAGFQLMRRADTADAILDTTAHIVVRLVTGR</sequence>
<evidence type="ECO:0000259" key="5">
    <source>
        <dbReference type="PROSITE" id="PS50977"/>
    </source>
</evidence>
<reference evidence="6 7" key="1">
    <citation type="submission" date="2021-01" db="EMBL/GenBank/DDBJ databases">
        <title>Brevundimonas vitis sp. nov., an bacterium isolated from grape (Vitis vinifera).</title>
        <authorList>
            <person name="Jiang L."/>
            <person name="Lee J."/>
        </authorList>
    </citation>
    <scope>NUCLEOTIDE SEQUENCE [LARGE SCALE GENOMIC DNA]</scope>
    <source>
        <strain evidence="6 7">GRTSA-9</strain>
    </source>
</reference>
<dbReference type="Proteomes" id="UP000595448">
    <property type="component" value="Chromosome"/>
</dbReference>
<feature type="DNA-binding region" description="H-T-H motif" evidence="4">
    <location>
        <begin position="39"/>
        <end position="58"/>
    </location>
</feature>